<dbReference type="InParanoid" id="F0YEE3"/>
<keyword evidence="13" id="KW-1185">Reference proteome</keyword>
<name>F0YEE3_AURAN</name>
<comment type="cofactor">
    <cofactor evidence="1">
        <name>Mg(2+)</name>
        <dbReference type="ChEBI" id="CHEBI:18420"/>
    </cofactor>
</comment>
<dbReference type="GO" id="GO:0006002">
    <property type="term" value="P:fructose 6-phosphate metabolic process"/>
    <property type="evidence" value="ECO:0007669"/>
    <property type="project" value="InterPro"/>
</dbReference>
<dbReference type="GO" id="GO:0005524">
    <property type="term" value="F:ATP binding"/>
    <property type="evidence" value="ECO:0007669"/>
    <property type="project" value="UniProtKB-KW"/>
</dbReference>
<dbReference type="GeneID" id="20219315"/>
<protein>
    <recommendedName>
        <fullName evidence="11">Phosphofructokinase domain-containing protein</fullName>
    </recommendedName>
</protein>
<dbReference type="RefSeq" id="XP_009038638.1">
    <property type="nucleotide sequence ID" value="XM_009040390.1"/>
</dbReference>
<keyword evidence="7" id="KW-0067">ATP-binding</keyword>
<feature type="non-terminal residue" evidence="12">
    <location>
        <position position="385"/>
    </location>
</feature>
<dbReference type="NCBIfam" id="NF005301">
    <property type="entry name" value="PRK06830.1"/>
    <property type="match status" value="1"/>
</dbReference>
<dbReference type="eggNOG" id="KOG2440">
    <property type="taxonomic scope" value="Eukaryota"/>
</dbReference>
<dbReference type="PIRSF" id="PIRSF000534">
    <property type="entry name" value="PPi_PFK_TP0108"/>
    <property type="match status" value="1"/>
</dbReference>
<dbReference type="InterPro" id="IPR022953">
    <property type="entry name" value="ATP_PFK"/>
</dbReference>
<evidence type="ECO:0000313" key="13">
    <source>
        <dbReference type="Proteomes" id="UP000002729"/>
    </source>
</evidence>
<feature type="non-terminal residue" evidence="12">
    <location>
        <position position="1"/>
    </location>
</feature>
<evidence type="ECO:0000256" key="3">
    <source>
        <dbReference type="ARBA" id="ARBA00022679"/>
    </source>
</evidence>
<evidence type="ECO:0000256" key="6">
    <source>
        <dbReference type="ARBA" id="ARBA00022777"/>
    </source>
</evidence>
<dbReference type="PANTHER" id="PTHR45770">
    <property type="entry name" value="ATP-DEPENDENT 6-PHOSPHOFRUCTOKINASE 1"/>
    <property type="match status" value="1"/>
</dbReference>
<evidence type="ECO:0000256" key="7">
    <source>
        <dbReference type="ARBA" id="ARBA00022840"/>
    </source>
</evidence>
<keyword evidence="8" id="KW-0460">Magnesium</keyword>
<keyword evidence="3" id="KW-0808">Transferase</keyword>
<dbReference type="FunFam" id="3.40.50.450:FF:000002">
    <property type="entry name" value="ATP-dependent 6-phosphofructokinase"/>
    <property type="match status" value="1"/>
</dbReference>
<dbReference type="InterPro" id="IPR035966">
    <property type="entry name" value="PKF_sf"/>
</dbReference>
<dbReference type="Gene3D" id="3.40.50.450">
    <property type="match status" value="1"/>
</dbReference>
<dbReference type="KEGG" id="aaf:AURANDRAFT_2057"/>
<keyword evidence="6" id="KW-0418">Kinase</keyword>
<evidence type="ECO:0000256" key="2">
    <source>
        <dbReference type="ARBA" id="ARBA00002659"/>
    </source>
</evidence>
<dbReference type="OMA" id="SRIHFRG"/>
<evidence type="ECO:0000256" key="10">
    <source>
        <dbReference type="ARBA" id="ARBA00048070"/>
    </source>
</evidence>
<dbReference type="OrthoDB" id="537915at2759"/>
<dbReference type="InterPro" id="IPR050929">
    <property type="entry name" value="PFKA"/>
</dbReference>
<gene>
    <name evidence="12" type="ORF">AURANDRAFT_2057</name>
</gene>
<evidence type="ECO:0000256" key="1">
    <source>
        <dbReference type="ARBA" id="ARBA00001946"/>
    </source>
</evidence>
<evidence type="ECO:0000313" key="12">
    <source>
        <dbReference type="EMBL" id="EGB06540.1"/>
    </source>
</evidence>
<dbReference type="SUPFAM" id="SSF53784">
    <property type="entry name" value="Phosphofructokinase"/>
    <property type="match status" value="1"/>
</dbReference>
<dbReference type="Proteomes" id="UP000002729">
    <property type="component" value="Unassembled WGS sequence"/>
</dbReference>
<dbReference type="PRINTS" id="PR00476">
    <property type="entry name" value="PHFRCTKINASE"/>
</dbReference>
<evidence type="ECO:0000256" key="5">
    <source>
        <dbReference type="ARBA" id="ARBA00022741"/>
    </source>
</evidence>
<dbReference type="InterPro" id="IPR012004">
    <property type="entry name" value="PyroP-dep_PFK_TP0108"/>
</dbReference>
<evidence type="ECO:0000256" key="4">
    <source>
        <dbReference type="ARBA" id="ARBA00022723"/>
    </source>
</evidence>
<feature type="domain" description="Phosphofructokinase" evidence="11">
    <location>
        <begin position="18"/>
        <end position="333"/>
    </location>
</feature>
<dbReference type="GO" id="GO:0005737">
    <property type="term" value="C:cytoplasm"/>
    <property type="evidence" value="ECO:0007669"/>
    <property type="project" value="UniProtKB-ARBA"/>
</dbReference>
<dbReference type="GO" id="GO:0003872">
    <property type="term" value="F:6-phosphofructokinase activity"/>
    <property type="evidence" value="ECO:0007669"/>
    <property type="project" value="UniProtKB-EC"/>
</dbReference>
<keyword evidence="4" id="KW-0479">Metal-binding</keyword>
<keyword evidence="5" id="KW-0547">Nucleotide-binding</keyword>
<proteinExistence type="predicted"/>
<dbReference type="AlphaFoldDB" id="F0YEE3"/>
<reference evidence="12 13" key="1">
    <citation type="journal article" date="2011" name="Proc. Natl. Acad. Sci. U.S.A.">
        <title>Niche of harmful alga Aureococcus anophagefferens revealed through ecogenomics.</title>
        <authorList>
            <person name="Gobler C.J."/>
            <person name="Berry D.L."/>
            <person name="Dyhrman S.T."/>
            <person name="Wilhelm S.W."/>
            <person name="Salamov A."/>
            <person name="Lobanov A.V."/>
            <person name="Zhang Y."/>
            <person name="Collier J.L."/>
            <person name="Wurch L.L."/>
            <person name="Kustka A.B."/>
            <person name="Dill B.D."/>
            <person name="Shah M."/>
            <person name="VerBerkmoes N.C."/>
            <person name="Kuo A."/>
            <person name="Terry A."/>
            <person name="Pangilinan J."/>
            <person name="Lindquist E.A."/>
            <person name="Lucas S."/>
            <person name="Paulsen I.T."/>
            <person name="Hattenrath-Lehmann T.K."/>
            <person name="Talmage S.C."/>
            <person name="Walker E.A."/>
            <person name="Koch F."/>
            <person name="Burson A.M."/>
            <person name="Marcoval M.A."/>
            <person name="Tang Y.Z."/>
            <person name="Lecleir G.R."/>
            <person name="Coyne K.J."/>
            <person name="Berg G.M."/>
            <person name="Bertrand E.M."/>
            <person name="Saito M.A."/>
            <person name="Gladyshev V.N."/>
            <person name="Grigoriev I.V."/>
        </authorList>
    </citation>
    <scope>NUCLEOTIDE SEQUENCE [LARGE SCALE GENOMIC DNA]</scope>
    <source>
        <strain evidence="13">CCMP 1984</strain>
    </source>
</reference>
<comment type="catalytic activity">
    <reaction evidence="10">
        <text>beta-D-fructose 6-phosphate + ATP = beta-D-fructose 1,6-bisphosphate + ADP + H(+)</text>
        <dbReference type="Rhea" id="RHEA:16109"/>
        <dbReference type="ChEBI" id="CHEBI:15378"/>
        <dbReference type="ChEBI" id="CHEBI:30616"/>
        <dbReference type="ChEBI" id="CHEBI:32966"/>
        <dbReference type="ChEBI" id="CHEBI:57634"/>
        <dbReference type="ChEBI" id="CHEBI:456216"/>
        <dbReference type="EC" id="2.7.1.11"/>
    </reaction>
</comment>
<evidence type="ECO:0000256" key="9">
    <source>
        <dbReference type="ARBA" id="ARBA00023152"/>
    </source>
</evidence>
<dbReference type="InterPro" id="IPR000023">
    <property type="entry name" value="Phosphofructokinase_dom"/>
</dbReference>
<evidence type="ECO:0000256" key="8">
    <source>
        <dbReference type="ARBA" id="ARBA00022842"/>
    </source>
</evidence>
<dbReference type="UniPathway" id="UPA00109">
    <property type="reaction ID" value="UER00182"/>
</dbReference>
<keyword evidence="9" id="KW-0324">Glycolysis</keyword>
<dbReference type="GO" id="GO:0046872">
    <property type="term" value="F:metal ion binding"/>
    <property type="evidence" value="ECO:0007669"/>
    <property type="project" value="UniProtKB-KW"/>
</dbReference>
<organism evidence="13">
    <name type="scientific">Aureococcus anophagefferens</name>
    <name type="common">Harmful bloom alga</name>
    <dbReference type="NCBI Taxonomy" id="44056"/>
    <lineage>
        <taxon>Eukaryota</taxon>
        <taxon>Sar</taxon>
        <taxon>Stramenopiles</taxon>
        <taxon>Ochrophyta</taxon>
        <taxon>Pelagophyceae</taxon>
        <taxon>Pelagomonadales</taxon>
        <taxon>Pelagomonadaceae</taxon>
        <taxon>Aureococcus</taxon>
    </lineage>
</organism>
<comment type="function">
    <text evidence="2">Catalyzes the phosphorylation of D-fructose 6-phosphate to fructose 1,6-bisphosphate by ATP, the first committing step of glycolysis.</text>
</comment>
<sequence>FHRAGPRSTVCFGPGEARAAIVTCGGVCPGLNTVVRELYLCLSRQYGVDSVLGVQDGYAGFKDLAKSGVRLDDAFVEGIHARGGTVLRSSRGGHETSAICDALEAAGVNMLFLVGGDGTMKGAPSPRACKVDAEMARRGLKCAVAVVPKTIDNDVPVIDKSFGFATAVEAAVPHIVAAATEAAACPNGVGVVKLMGRHSGFIAMHATLASGDVDLCLIPESEFDVPSILDHVERKLRKHQHALVVVAEGAGQTQMGAEGRVDASGNTLNEDVGPWLKKTITDHFASPAYDGDADFGVHRAKVFFVDPTYTIRACAANAQDQVYCSSLAHAAVHGAMAGYTRFLVGNVNTRLALLPLDLVVNRRNIVSIRDRMWTRLLFSTSQPPF</sequence>
<evidence type="ECO:0000259" key="11">
    <source>
        <dbReference type="Pfam" id="PF00365"/>
    </source>
</evidence>
<dbReference type="EMBL" id="GL833134">
    <property type="protein sequence ID" value="EGB06540.1"/>
    <property type="molecule type" value="Genomic_DNA"/>
</dbReference>
<dbReference type="Pfam" id="PF00365">
    <property type="entry name" value="PFK"/>
    <property type="match status" value="1"/>
</dbReference>
<accession>F0YEE3</accession>